<organism evidence="1 2">
    <name type="scientific">Azospirillum baldaniorum</name>
    <dbReference type="NCBI Taxonomy" id="1064539"/>
    <lineage>
        <taxon>Bacteria</taxon>
        <taxon>Pseudomonadati</taxon>
        <taxon>Pseudomonadota</taxon>
        <taxon>Alphaproteobacteria</taxon>
        <taxon>Rhodospirillales</taxon>
        <taxon>Azospirillaceae</taxon>
        <taxon>Azospirillum</taxon>
    </lineage>
</organism>
<evidence type="ECO:0000313" key="1">
    <source>
        <dbReference type="EMBL" id="CCD00693.1"/>
    </source>
</evidence>
<gene>
    <name evidence="1" type="ORF">AZOBR_p1110162</name>
</gene>
<accession>A0A9P1JVL8</accession>
<reference evidence="1 2" key="1">
    <citation type="journal article" date="2011" name="PLoS Genet.">
        <title>Azospirillum genomes reveal transition of bacteria from aquatic to terrestrial environments.</title>
        <authorList>
            <person name="Wisniewski-Dye F."/>
            <person name="Borziak K."/>
            <person name="Khalsa-Moyers G."/>
            <person name="Alexandre G."/>
            <person name="Sukharnikov L.O."/>
            <person name="Wuichet K."/>
            <person name="Hurst G.B."/>
            <person name="McDonald W.H."/>
            <person name="Robertson J.S."/>
            <person name="Barbe V."/>
            <person name="Calteau A."/>
            <person name="Rouy Z."/>
            <person name="Mangenot S."/>
            <person name="Prigent-Combaret C."/>
            <person name="Normand P."/>
            <person name="Boyer M."/>
            <person name="Siguier P."/>
            <person name="Dessaux Y."/>
            <person name="Elmerich C."/>
            <person name="Condemine G."/>
            <person name="Krishnen G."/>
            <person name="Kennedy I."/>
            <person name="Paterson A.H."/>
            <person name="Gonzalez V."/>
            <person name="Mavingui P."/>
            <person name="Zhulin I.B."/>
        </authorList>
    </citation>
    <scope>NUCLEOTIDE SEQUENCE [LARGE SCALE GENOMIC DNA]</scope>
    <source>
        <strain evidence="1 2">Sp245</strain>
    </source>
</reference>
<geneLocation type="plasmid" evidence="1 2">
    <name>AZOBR_p1</name>
</geneLocation>
<keyword evidence="1" id="KW-0614">Plasmid</keyword>
<protein>
    <submittedName>
        <fullName evidence="1">Uncharacterized protein</fullName>
    </submittedName>
</protein>
<name>A0A9P1JVL8_9PROT</name>
<proteinExistence type="predicted"/>
<keyword evidence="2" id="KW-1185">Reference proteome</keyword>
<evidence type="ECO:0000313" key="2">
    <source>
        <dbReference type="Proteomes" id="UP000007319"/>
    </source>
</evidence>
<dbReference type="AlphaFoldDB" id="A0A9P1JVL8"/>
<dbReference type="EMBL" id="HE577328">
    <property type="protein sequence ID" value="CCD00693.1"/>
    <property type="molecule type" value="Genomic_DNA"/>
</dbReference>
<dbReference type="Proteomes" id="UP000007319">
    <property type="component" value="Plasmid AZOBR_p1"/>
</dbReference>
<dbReference type="KEGG" id="abs:AZOBR_p1110162"/>
<sequence>MSLKRLRKVDDFVRIIRIGGGAATAAPRLLLSFPQIGGIRGMFRVPYGGVRRRVAAVCPELVCLSRRGGGADVSHKNPTDDFG</sequence>